<evidence type="ECO:0000313" key="2">
    <source>
        <dbReference type="Proteomes" id="UP000317856"/>
    </source>
</evidence>
<evidence type="ECO:0000313" key="1">
    <source>
        <dbReference type="EMBL" id="QDF45928.1"/>
    </source>
</evidence>
<protein>
    <submittedName>
        <fullName evidence="1">NPH-I transcription termination factor</fullName>
    </submittedName>
</protein>
<proteinExistence type="predicted"/>
<organism evidence="1">
    <name type="scientific">Chrysochromulina parva virus BQ2</name>
    <dbReference type="NCBI Taxonomy" id="3070831"/>
    <lineage>
        <taxon>Viruses</taxon>
        <taxon>Varidnaviria</taxon>
        <taxon>Bamfordvirae</taxon>
        <taxon>Nucleocytoviricota</taxon>
        <taxon>Megaviricetes</taxon>
        <taxon>Imitervirales</taxon>
        <taxon>Mesomimiviridae</taxon>
        <taxon>Tethysvirus</taxon>
        <taxon>Tethysvirus ontarioense</taxon>
    </lineage>
</organism>
<reference evidence="1" key="1">
    <citation type="journal article" date="2019" name="Front. Microbiol.">
        <title>Genome and Environmental Activity of a Chrysochromulina parva Virus and Its Virophages.</title>
        <authorList>
            <person name="Stough J.M.A."/>
            <person name="Yutin N."/>
            <person name="Chaban Y.V."/>
            <person name="Moniruzzaman M."/>
            <person name="Gann E.R."/>
            <person name="Pound H.L."/>
            <person name="Steffen M.M."/>
            <person name="Black J.N."/>
            <person name="Koonin E.V."/>
            <person name="Wilhelm S.W."/>
            <person name="Short S.M."/>
        </authorList>
    </citation>
    <scope>NUCLEOTIDE SEQUENCE [LARGE SCALE GENOMIC DNA]</scope>
    <source>
        <strain evidence="1">BQ2</strain>
    </source>
</reference>
<name>A0A4Y6GRD4_9VIRU</name>
<dbReference type="Proteomes" id="UP000317856">
    <property type="component" value="Segment"/>
</dbReference>
<accession>A0A4Y6GRD4</accession>
<sequence length="123" mass="13418">MPSLTFGFAKSFSNSFISSASYFPSTFSNFSATLKSSNSSSEMFLLMFSLMPSSLIFSKVASIVASSLGMGRFISGLGNTKLQNARENMRYVDVLSLYKSSPCAPPLVFLDFFFLFASSSLRS</sequence>
<dbReference type="EMBL" id="MH918795">
    <property type="protein sequence ID" value="QDF45928.1"/>
    <property type="molecule type" value="Genomic_DNA"/>
</dbReference>
<keyword evidence="2" id="KW-1185">Reference proteome</keyword>